<sequence length="424" mass="46346">MTAPSLPAPSSAPPRGWNSWDCFGGSVTEQEVLDNAEHMARHLLPQGWDTVVVDIQWYEPEPGSSDYAEVSAAVVDAHGRPLPAPGRFPSASGGAGFAPLAARVHALGLRFGVHLMRGIPRRAVELDTPVLGADATARDLADPGNRCPWNPDFEGVRTDHPAAQAWYDSVFALLAQWGVDYVKVDDVLYPPIQRADIAMMRTAIDRSGRPMLLSLSPGKELSTVHAPFLARSADAWRVSDDLWDTWADLREQFQRAARWAAVDHEGGFADLDMLPLGRIGIRAHVGEDRLSRLTPAEQRTMLTLWNLGRSPLMMGGHLPDTPEDTLAVLTNAAILEIGDAGEDAREIVRDRDLIIWRARVGEREVRALFWLGEQPHTHRVHAEDLDVPADAAGTELWTGAKAEAEDGWFTVDLAPHGVAVLSLA</sequence>
<comment type="caution">
    <text evidence="5">The sequence shown here is derived from an EMBL/GenBank/DDBJ whole genome shotgun (WGS) entry which is preliminary data.</text>
</comment>
<dbReference type="InterPro" id="IPR013785">
    <property type="entry name" value="Aldolase_TIM"/>
</dbReference>
<dbReference type="InterPro" id="IPR013780">
    <property type="entry name" value="Glyco_hydro_b"/>
</dbReference>
<name>A0ABV6R6S2_9MICO</name>
<comment type="similarity">
    <text evidence="1 4">Belongs to the glycosyl hydrolase 27 family.</text>
</comment>
<dbReference type="EC" id="3.2.1.22" evidence="4"/>
<dbReference type="EMBL" id="JBHLSV010000002">
    <property type="protein sequence ID" value="MFC0672675.1"/>
    <property type="molecule type" value="Genomic_DNA"/>
</dbReference>
<keyword evidence="6" id="KW-1185">Reference proteome</keyword>
<dbReference type="Gene3D" id="3.20.20.70">
    <property type="entry name" value="Aldolase class I"/>
    <property type="match status" value="1"/>
</dbReference>
<evidence type="ECO:0000256" key="4">
    <source>
        <dbReference type="RuleBase" id="RU361168"/>
    </source>
</evidence>
<accession>A0ABV6R6S2</accession>
<evidence type="ECO:0000256" key="3">
    <source>
        <dbReference type="ARBA" id="ARBA00023295"/>
    </source>
</evidence>
<dbReference type="InterPro" id="IPR002241">
    <property type="entry name" value="Glyco_hydro_27"/>
</dbReference>
<evidence type="ECO:0000313" key="5">
    <source>
        <dbReference type="EMBL" id="MFC0672675.1"/>
    </source>
</evidence>
<evidence type="ECO:0000313" key="6">
    <source>
        <dbReference type="Proteomes" id="UP001589793"/>
    </source>
</evidence>
<keyword evidence="4" id="KW-1015">Disulfide bond</keyword>
<dbReference type="PANTHER" id="PTHR11452">
    <property type="entry name" value="ALPHA-GALACTOSIDASE/ALPHA-N-ACETYLGALACTOSAMINIDASE"/>
    <property type="match status" value="1"/>
</dbReference>
<comment type="catalytic activity">
    <reaction evidence="4">
        <text>Hydrolysis of terminal, non-reducing alpha-D-galactose residues in alpha-D-galactosides, including galactose oligosaccharides, galactomannans and galactolipids.</text>
        <dbReference type="EC" id="3.2.1.22"/>
    </reaction>
</comment>
<evidence type="ECO:0000256" key="2">
    <source>
        <dbReference type="ARBA" id="ARBA00022801"/>
    </source>
</evidence>
<dbReference type="Proteomes" id="UP001589793">
    <property type="component" value="Unassembled WGS sequence"/>
</dbReference>
<dbReference type="RefSeq" id="WP_376977650.1">
    <property type="nucleotide sequence ID" value="NZ_JBHLSV010000002.1"/>
</dbReference>
<dbReference type="PANTHER" id="PTHR11452:SF42">
    <property type="entry name" value="ALPHA-GALACTOSIDASE"/>
    <property type="match status" value="1"/>
</dbReference>
<protein>
    <recommendedName>
        <fullName evidence="4">Alpha-galactosidase</fullName>
        <ecNumber evidence="4">3.2.1.22</ecNumber>
    </recommendedName>
    <alternativeName>
        <fullName evidence="4">Melibiase</fullName>
    </alternativeName>
</protein>
<gene>
    <name evidence="5" type="ORF">ACFFF6_01760</name>
</gene>
<dbReference type="Gene3D" id="2.60.40.1180">
    <property type="entry name" value="Golgi alpha-mannosidase II"/>
    <property type="match status" value="1"/>
</dbReference>
<dbReference type="SUPFAM" id="SSF51445">
    <property type="entry name" value="(Trans)glycosidases"/>
    <property type="match status" value="1"/>
</dbReference>
<proteinExistence type="inferred from homology"/>
<reference evidence="5 6" key="1">
    <citation type="submission" date="2024-09" db="EMBL/GenBank/DDBJ databases">
        <authorList>
            <person name="Sun Q."/>
            <person name="Mori K."/>
        </authorList>
    </citation>
    <scope>NUCLEOTIDE SEQUENCE [LARGE SCALE GENOMIC DNA]</scope>
    <source>
        <strain evidence="5 6">CICC 10874</strain>
    </source>
</reference>
<dbReference type="CDD" id="cd14792">
    <property type="entry name" value="GH27"/>
    <property type="match status" value="1"/>
</dbReference>
<organism evidence="5 6">
    <name type="scientific">Brachybacterium hainanense</name>
    <dbReference type="NCBI Taxonomy" id="1541174"/>
    <lineage>
        <taxon>Bacteria</taxon>
        <taxon>Bacillati</taxon>
        <taxon>Actinomycetota</taxon>
        <taxon>Actinomycetes</taxon>
        <taxon>Micrococcales</taxon>
        <taxon>Dermabacteraceae</taxon>
        <taxon>Brachybacterium</taxon>
    </lineage>
</organism>
<dbReference type="Pfam" id="PF16499">
    <property type="entry name" value="Melibiase_2"/>
    <property type="match status" value="1"/>
</dbReference>
<keyword evidence="2 4" id="KW-0378">Hydrolase</keyword>
<dbReference type="PRINTS" id="PR00740">
    <property type="entry name" value="GLHYDRLASE27"/>
</dbReference>
<evidence type="ECO:0000256" key="1">
    <source>
        <dbReference type="ARBA" id="ARBA00009743"/>
    </source>
</evidence>
<keyword evidence="3 4" id="KW-0326">Glycosidase</keyword>
<dbReference type="InterPro" id="IPR017853">
    <property type="entry name" value="GH"/>
</dbReference>